<evidence type="ECO:0000256" key="3">
    <source>
        <dbReference type="ARBA" id="ARBA00022729"/>
    </source>
</evidence>
<evidence type="ECO:0000259" key="6">
    <source>
        <dbReference type="Pfam" id="PF00884"/>
    </source>
</evidence>
<dbReference type="Pfam" id="PF00884">
    <property type="entry name" value="Sulfatase"/>
    <property type="match status" value="1"/>
</dbReference>
<feature type="domain" description="Sulfatase N-terminal" evidence="6">
    <location>
        <begin position="42"/>
        <end position="350"/>
    </location>
</feature>
<dbReference type="PANTHER" id="PTHR43108:SF6">
    <property type="entry name" value="N-SULPHOGLUCOSAMINE SULPHOHYDROLASE"/>
    <property type="match status" value="1"/>
</dbReference>
<keyword evidence="5" id="KW-0325">Glycoprotein</keyword>
<protein>
    <recommendedName>
        <fullName evidence="10">Sulfatase N-terminal domain-containing protein</fullName>
    </recommendedName>
</protein>
<dbReference type="Proteomes" id="UP000078200">
    <property type="component" value="Unassembled WGS sequence"/>
</dbReference>
<dbReference type="PANTHER" id="PTHR43108">
    <property type="entry name" value="N-ACETYLGLUCOSAMINE-6-SULFATASE FAMILY MEMBER"/>
    <property type="match status" value="1"/>
</dbReference>
<comment type="similarity">
    <text evidence="2">Belongs to the sulfatase family.</text>
</comment>
<dbReference type="InterPro" id="IPR024607">
    <property type="entry name" value="Sulfatase_CS"/>
</dbReference>
<keyword evidence="3" id="KW-0732">Signal</keyword>
<dbReference type="AlphaFoldDB" id="A0A1A9V8T1"/>
<dbReference type="EnsemblMetazoa" id="GAUT029564-RA">
    <property type="protein sequence ID" value="GAUT029564-PA"/>
    <property type="gene ID" value="GAUT029564"/>
</dbReference>
<proteinExistence type="inferred from homology"/>
<dbReference type="STRING" id="7395.A0A1A9V8T1"/>
<dbReference type="InterPro" id="IPR017850">
    <property type="entry name" value="Alkaline_phosphatase_core_sf"/>
</dbReference>
<evidence type="ECO:0000256" key="4">
    <source>
        <dbReference type="ARBA" id="ARBA00022801"/>
    </source>
</evidence>
<dbReference type="PROSITE" id="PS00523">
    <property type="entry name" value="SULFATASE_1"/>
    <property type="match status" value="1"/>
</dbReference>
<evidence type="ECO:0008006" key="10">
    <source>
        <dbReference type="Google" id="ProtNLM"/>
    </source>
</evidence>
<dbReference type="VEuPathDB" id="VectorBase:GAUT029564"/>
<dbReference type="GO" id="GO:0006027">
    <property type="term" value="P:glycosaminoglycan catabolic process"/>
    <property type="evidence" value="ECO:0007669"/>
    <property type="project" value="TreeGrafter"/>
</dbReference>
<dbReference type="GO" id="GO:0016250">
    <property type="term" value="F:N-sulfoglucosamine sulfohydrolase activity"/>
    <property type="evidence" value="ECO:0007669"/>
    <property type="project" value="TreeGrafter"/>
</dbReference>
<evidence type="ECO:0000313" key="8">
    <source>
        <dbReference type="EnsemblMetazoa" id="GAUT029564-PA"/>
    </source>
</evidence>
<dbReference type="InterPro" id="IPR032506">
    <property type="entry name" value="SGSH_C"/>
</dbReference>
<evidence type="ECO:0000256" key="1">
    <source>
        <dbReference type="ARBA" id="ARBA00001913"/>
    </source>
</evidence>
<dbReference type="CDD" id="cd16027">
    <property type="entry name" value="SGSH"/>
    <property type="match status" value="1"/>
</dbReference>
<dbReference type="Pfam" id="PF16347">
    <property type="entry name" value="SGSH_C"/>
    <property type="match status" value="1"/>
</dbReference>
<comment type="cofactor">
    <cofactor evidence="1">
        <name>Ca(2+)</name>
        <dbReference type="ChEBI" id="CHEBI:29108"/>
    </cofactor>
</comment>
<keyword evidence="4" id="KW-0378">Hydrolase</keyword>
<reference evidence="8" key="1">
    <citation type="submission" date="2020-05" db="UniProtKB">
        <authorList>
            <consortium name="EnsemblMetazoa"/>
        </authorList>
    </citation>
    <scope>IDENTIFICATION</scope>
    <source>
        <strain evidence="8">TTRI</strain>
    </source>
</reference>
<keyword evidence="9" id="KW-1185">Reference proteome</keyword>
<sequence>MIINILLLILLLGIQTDMTLLQIVRVLVASLIIASAVGDEIKNVLLLLADDAGLEMGAYLNKFSQTSNLDALARRGLLFNNAFTSVSSCSPSRAQLLTGQASHSNGMYGLHHSVHNFNVLPSIQSLPNVLREMSNDRILSGIIGKKHVGAADHFRFDFEETEEQHPINQIGRNITNIKLYTREFLRQAKAQAKPFFLMIGFHDPHRCGHVTPQYGEFCERWGSGEEGMGTIPDWKPIYYDWRNLDIPAYLPITDVVRKELAAQYMTISRLDQGVGLVLKELETLGFANDTLVMYTSDNGPPFPAARTNLYERGIKSPFILASPNPEDRHHETTGAMVSLLDVYATVLDVFQLSTNNSAFSSKSLMPLLRKEPRPQEDDAVYGSHSYHEITMDYPMRMIRTRQYKLIHNLNYWSYFPIDQDFYTSPTFQQILNATLHRDNLPWYRSLQSYYERPEWELYDIKSDSMERHNLAEQPQYKHVLKVLKQRLHEWQASTNDPWLCAPHAVLQAQGIYKENPVCLTLGHESL</sequence>
<dbReference type="GO" id="GO:0030200">
    <property type="term" value="P:heparan sulfate proteoglycan catabolic process"/>
    <property type="evidence" value="ECO:0007669"/>
    <property type="project" value="TreeGrafter"/>
</dbReference>
<organism evidence="8 9">
    <name type="scientific">Glossina austeni</name>
    <name type="common">Savannah tsetse fly</name>
    <dbReference type="NCBI Taxonomy" id="7395"/>
    <lineage>
        <taxon>Eukaryota</taxon>
        <taxon>Metazoa</taxon>
        <taxon>Ecdysozoa</taxon>
        <taxon>Arthropoda</taxon>
        <taxon>Hexapoda</taxon>
        <taxon>Insecta</taxon>
        <taxon>Pterygota</taxon>
        <taxon>Neoptera</taxon>
        <taxon>Endopterygota</taxon>
        <taxon>Diptera</taxon>
        <taxon>Brachycera</taxon>
        <taxon>Muscomorpha</taxon>
        <taxon>Hippoboscoidea</taxon>
        <taxon>Glossinidae</taxon>
        <taxon>Glossina</taxon>
    </lineage>
</organism>
<name>A0A1A9V8T1_GLOAU</name>
<dbReference type="InterPro" id="IPR000917">
    <property type="entry name" value="Sulfatase_N"/>
</dbReference>
<evidence type="ECO:0000256" key="5">
    <source>
        <dbReference type="ARBA" id="ARBA00023180"/>
    </source>
</evidence>
<evidence type="ECO:0000256" key="2">
    <source>
        <dbReference type="ARBA" id="ARBA00008779"/>
    </source>
</evidence>
<dbReference type="Gene3D" id="3.40.720.10">
    <property type="entry name" value="Alkaline Phosphatase, subunit A"/>
    <property type="match status" value="1"/>
</dbReference>
<accession>A0A1A9V8T1</accession>
<dbReference type="SUPFAM" id="SSF53649">
    <property type="entry name" value="Alkaline phosphatase-like"/>
    <property type="match status" value="1"/>
</dbReference>
<feature type="domain" description="N-sulphoglucosamine sulphohydrolase C-terminal" evidence="7">
    <location>
        <begin position="443"/>
        <end position="491"/>
    </location>
</feature>
<evidence type="ECO:0000313" key="9">
    <source>
        <dbReference type="Proteomes" id="UP000078200"/>
    </source>
</evidence>
<evidence type="ECO:0000259" key="7">
    <source>
        <dbReference type="Pfam" id="PF16347"/>
    </source>
</evidence>